<reference evidence="1" key="1">
    <citation type="submission" date="2022-01" db="EMBL/GenBank/DDBJ databases">
        <title>Genome sequence and assembly of Parabukholderia sp. RG36.</title>
        <authorList>
            <person name="Chhetri G."/>
        </authorList>
    </citation>
    <scope>NUCLEOTIDE SEQUENCE</scope>
    <source>
        <strain evidence="1">RG36</strain>
    </source>
</reference>
<proteinExistence type="predicted"/>
<evidence type="ECO:0000313" key="1">
    <source>
        <dbReference type="EMBL" id="MCG5078680.1"/>
    </source>
</evidence>
<evidence type="ECO:0000313" key="2">
    <source>
        <dbReference type="Proteomes" id="UP001139308"/>
    </source>
</evidence>
<organism evidence="1 2">
    <name type="scientific">Paraburkholderia tagetis</name>
    <dbReference type="NCBI Taxonomy" id="2913261"/>
    <lineage>
        <taxon>Bacteria</taxon>
        <taxon>Pseudomonadati</taxon>
        <taxon>Pseudomonadota</taxon>
        <taxon>Betaproteobacteria</taxon>
        <taxon>Burkholderiales</taxon>
        <taxon>Burkholderiaceae</taxon>
        <taxon>Paraburkholderia</taxon>
    </lineage>
</organism>
<comment type="caution">
    <text evidence="1">The sequence shown here is derived from an EMBL/GenBank/DDBJ whole genome shotgun (WGS) entry which is preliminary data.</text>
</comment>
<name>A0A9X2A1I2_9BURK</name>
<dbReference type="AlphaFoldDB" id="A0A9X2A1I2"/>
<sequence>MNRLHPPEIDDNEALTKLANNKRVRSFPHLLAELAPIIAGYEQYRAVLGDAHQIANVPLSDEVRGYLKGHYSSPPADLSYIRNLRLDAEQRVCPMCGSMHRGTLDHLMPKEAYTAFAVFSLNLVPACKCNTLRGEVIVGPSAGQRILHPYFDECLSERLIAARFDDLGAIPRISIQLLTPLAHPQHRAIEFHVREIVSNTAILKHLSDRWTHLCDRPQRIVRALAEIPQSEQALREILEKERELTDETRGGKNNWDSVFVTGLLDADVLHWLYLQLSRPGRGPDAPLVVP</sequence>
<dbReference type="RefSeq" id="WP_238468659.1">
    <property type="nucleotide sequence ID" value="NZ_JAKLJA010000068.1"/>
</dbReference>
<dbReference type="Proteomes" id="UP001139308">
    <property type="component" value="Unassembled WGS sequence"/>
</dbReference>
<accession>A0A9X2A1I2</accession>
<gene>
    <name evidence="1" type="ORF">L5014_36050</name>
</gene>
<protein>
    <recommendedName>
        <fullName evidence="3">Phage-related protein</fullName>
    </recommendedName>
</protein>
<dbReference type="EMBL" id="JAKLJA010000068">
    <property type="protein sequence ID" value="MCG5078680.1"/>
    <property type="molecule type" value="Genomic_DNA"/>
</dbReference>
<keyword evidence="2" id="KW-1185">Reference proteome</keyword>
<evidence type="ECO:0008006" key="3">
    <source>
        <dbReference type="Google" id="ProtNLM"/>
    </source>
</evidence>